<dbReference type="PANTHER" id="PTHR24023:SF1112">
    <property type="entry name" value="COL_CUTICLE_N DOMAIN-CONTAINING PROTEIN-RELATED"/>
    <property type="match status" value="1"/>
</dbReference>
<accession>A0ABN8PG30</accession>
<dbReference type="Pfam" id="PF01391">
    <property type="entry name" value="Collagen"/>
    <property type="match status" value="1"/>
</dbReference>
<evidence type="ECO:0000313" key="4">
    <source>
        <dbReference type="Proteomes" id="UP001159405"/>
    </source>
</evidence>
<keyword evidence="1" id="KW-0175">Coiled coil</keyword>
<feature type="compositionally biased region" description="Basic and acidic residues" evidence="2">
    <location>
        <begin position="1"/>
        <end position="13"/>
    </location>
</feature>
<feature type="compositionally biased region" description="Polar residues" evidence="2">
    <location>
        <begin position="160"/>
        <end position="170"/>
    </location>
</feature>
<gene>
    <name evidence="3" type="ORF">PLOB_00041450</name>
</gene>
<name>A0ABN8PG30_9CNID</name>
<dbReference type="InterPro" id="IPR050149">
    <property type="entry name" value="Collagen_superfamily"/>
</dbReference>
<organism evidence="3 4">
    <name type="scientific">Porites lobata</name>
    <dbReference type="NCBI Taxonomy" id="104759"/>
    <lineage>
        <taxon>Eukaryota</taxon>
        <taxon>Metazoa</taxon>
        <taxon>Cnidaria</taxon>
        <taxon>Anthozoa</taxon>
        <taxon>Hexacorallia</taxon>
        <taxon>Scleractinia</taxon>
        <taxon>Fungiina</taxon>
        <taxon>Poritidae</taxon>
        <taxon>Porites</taxon>
    </lineage>
</organism>
<evidence type="ECO:0000313" key="3">
    <source>
        <dbReference type="EMBL" id="CAH3140933.1"/>
    </source>
</evidence>
<dbReference type="Proteomes" id="UP001159405">
    <property type="component" value="Unassembled WGS sequence"/>
</dbReference>
<evidence type="ECO:0000256" key="2">
    <source>
        <dbReference type="SAM" id="MobiDB-lite"/>
    </source>
</evidence>
<proteinExistence type="predicted"/>
<reference evidence="3 4" key="1">
    <citation type="submission" date="2022-05" db="EMBL/GenBank/DDBJ databases">
        <authorList>
            <consortium name="Genoscope - CEA"/>
            <person name="William W."/>
        </authorList>
    </citation>
    <scope>NUCLEOTIDE SEQUENCE [LARGE SCALE GENOMIC DNA]</scope>
</reference>
<dbReference type="EMBL" id="CALNXK010000065">
    <property type="protein sequence ID" value="CAH3140933.1"/>
    <property type="molecule type" value="Genomic_DNA"/>
</dbReference>
<feature type="region of interest" description="Disordered" evidence="2">
    <location>
        <begin position="1"/>
        <end position="62"/>
    </location>
</feature>
<keyword evidence="4" id="KW-1185">Reference proteome</keyword>
<protein>
    <submittedName>
        <fullName evidence="3">Uncharacterized protein</fullName>
    </submittedName>
</protein>
<comment type="caution">
    <text evidence="3">The sequence shown here is derived from an EMBL/GenBank/DDBJ whole genome shotgun (WGS) entry which is preliminary data.</text>
</comment>
<dbReference type="InterPro" id="IPR008160">
    <property type="entry name" value="Collagen"/>
</dbReference>
<feature type="compositionally biased region" description="Low complexity" evidence="2">
    <location>
        <begin position="214"/>
        <end position="226"/>
    </location>
</feature>
<feature type="coiled-coil region" evidence="1">
    <location>
        <begin position="125"/>
        <end position="159"/>
    </location>
</feature>
<feature type="compositionally biased region" description="Basic and acidic residues" evidence="2">
    <location>
        <begin position="171"/>
        <end position="181"/>
    </location>
</feature>
<feature type="region of interest" description="Disordered" evidence="2">
    <location>
        <begin position="160"/>
        <end position="243"/>
    </location>
</feature>
<feature type="compositionally biased region" description="Pro residues" evidence="2">
    <location>
        <begin position="184"/>
        <end position="198"/>
    </location>
</feature>
<evidence type="ECO:0000256" key="1">
    <source>
        <dbReference type="SAM" id="Coils"/>
    </source>
</evidence>
<dbReference type="PANTHER" id="PTHR24023">
    <property type="entry name" value="COLLAGEN ALPHA"/>
    <property type="match status" value="1"/>
</dbReference>
<sequence>MQRPGETQEEHSFELMTNVDGAHVYTNAGSEGSASENPKPVLMRTTTGKNDNENASKEGPVQDVGGAVYSEVTANSNSVITQGAEEALEGSDTVLDSLNVITQAMQQQMNLFRRMMYLIPSDAGFSRYAREIRELKDALNSTRRQLDDVRSELKRQNSTIAKFGISNGTESSKRSDNDGLKGEPGPPGPPGPAGPPGPRGFNGTQGPMGPPGPQGQQGLQGATGSTGINGSQGPPGRPGAGNLTLCQYKNKKETAQTAGISADAVVVLREDEHPGWKIMAATCSTVKGAEYIMRDAVFDPGTNIPVYSCHCKGQATLFVLGPGLKKQHLTGQRNIDCDSSGHGALL</sequence>
<feature type="compositionally biased region" description="Polar residues" evidence="2">
    <location>
        <begin position="27"/>
        <end position="36"/>
    </location>
</feature>